<feature type="domain" description="Ubiquitin-like" evidence="2">
    <location>
        <begin position="1"/>
        <end position="77"/>
    </location>
</feature>
<protein>
    <recommendedName>
        <fullName evidence="5">Ubiquitin-like domain-containing protein</fullName>
    </recommendedName>
</protein>
<feature type="domain" description="WWE" evidence="3">
    <location>
        <begin position="219"/>
        <end position="302"/>
    </location>
</feature>
<feature type="region of interest" description="Disordered" evidence="1">
    <location>
        <begin position="441"/>
        <end position="483"/>
    </location>
</feature>
<dbReference type="InterPro" id="IPR004170">
    <property type="entry name" value="WWE_dom"/>
</dbReference>
<dbReference type="Pfam" id="PF02825">
    <property type="entry name" value="WWE"/>
    <property type="match status" value="1"/>
</dbReference>
<dbReference type="PROSITE" id="PS50918">
    <property type="entry name" value="WWE"/>
    <property type="match status" value="1"/>
</dbReference>
<dbReference type="CDD" id="cd17039">
    <property type="entry name" value="Ubl_ubiquitin_like"/>
    <property type="match status" value="1"/>
</dbReference>
<name>A0A0G4H9Q8_9ALVE</name>
<evidence type="ECO:0000313" key="4">
    <source>
        <dbReference type="EMBL" id="CEM40519.1"/>
    </source>
</evidence>
<dbReference type="AlphaFoldDB" id="A0A0G4H9Q8"/>
<evidence type="ECO:0000256" key="1">
    <source>
        <dbReference type="SAM" id="MobiDB-lite"/>
    </source>
</evidence>
<organism evidence="4">
    <name type="scientific">Chromera velia CCMP2878</name>
    <dbReference type="NCBI Taxonomy" id="1169474"/>
    <lineage>
        <taxon>Eukaryota</taxon>
        <taxon>Sar</taxon>
        <taxon>Alveolata</taxon>
        <taxon>Colpodellida</taxon>
        <taxon>Chromeraceae</taxon>
        <taxon>Chromera</taxon>
    </lineage>
</organism>
<evidence type="ECO:0000259" key="3">
    <source>
        <dbReference type="PROSITE" id="PS50918"/>
    </source>
</evidence>
<sequence>MQLLVKTPTGSTLCVDVTSEDTVRCLMERVEERTKIPQAFLRLVVRGRLVERGEEGCRLSKLNVEAGMTVVVLVQKPPIVPCGRLEVQFDFFPSDICERLEKRLRRARLRVEIPKGEAATSLQARLREAFRDEFGKCGDAWGSGHLYISAPSGEVRSLFPSDIETAFVDEWFSLEAEKKKHFQNLEERGEGGSPLLGVLVTVSVARTGVYHLMGAVRDCERCDCEICDPPVVWQYCSGPRQWADMKRQASVFLEQEYRKREWKRVGGRHAVTLKDRKLLLSVDLETMRQTNVRTGRVRSIRRMETRHSPSPPLSMKIEKSEQPSFDSMETARQMAEQQDGRNSAVLSHEAALTLLDLALSSNPPLSLSETPSVRQEIEWAFLESATSHRSRLKGSKWCAPPVLQIIDMQPVGTSQNMQQAEHSRRTELMANFYQEIMKRIDSSSSVSGGDVEGESGGSGKDSREAQREAQRNGILTLRPPGGGPGLRLLAGSCWADRAKAAEETDAGEKAIEAFTDEAARNRWWCKAGQCRGLSTPIFSHQSAGDFAVCSEKVME</sequence>
<dbReference type="Gene3D" id="3.10.20.90">
    <property type="entry name" value="Phosphatidylinositol 3-kinase Catalytic Subunit, Chain A, domain 1"/>
    <property type="match status" value="1"/>
</dbReference>
<reference evidence="4" key="1">
    <citation type="submission" date="2014-11" db="EMBL/GenBank/DDBJ databases">
        <authorList>
            <person name="Otto D Thomas"/>
            <person name="Naeem Raeece"/>
        </authorList>
    </citation>
    <scope>NUCLEOTIDE SEQUENCE</scope>
</reference>
<evidence type="ECO:0000259" key="2">
    <source>
        <dbReference type="PROSITE" id="PS50053"/>
    </source>
</evidence>
<feature type="compositionally biased region" description="Basic and acidic residues" evidence="1">
    <location>
        <begin position="460"/>
        <end position="470"/>
    </location>
</feature>
<dbReference type="EMBL" id="CDMZ01002053">
    <property type="protein sequence ID" value="CEM40519.1"/>
    <property type="molecule type" value="Genomic_DNA"/>
</dbReference>
<proteinExistence type="predicted"/>
<dbReference type="SUPFAM" id="SSF117839">
    <property type="entry name" value="WWE domain"/>
    <property type="match status" value="1"/>
</dbReference>
<dbReference type="Pfam" id="PF00240">
    <property type="entry name" value="ubiquitin"/>
    <property type="match status" value="1"/>
</dbReference>
<dbReference type="VEuPathDB" id="CryptoDB:Cvel_25361"/>
<dbReference type="PROSITE" id="PS50053">
    <property type="entry name" value="UBIQUITIN_2"/>
    <property type="match status" value="1"/>
</dbReference>
<dbReference type="Gene3D" id="3.30.720.50">
    <property type="match status" value="1"/>
</dbReference>
<gene>
    <name evidence="4" type="ORF">Cvel_25361</name>
</gene>
<dbReference type="InterPro" id="IPR000626">
    <property type="entry name" value="Ubiquitin-like_dom"/>
</dbReference>
<evidence type="ECO:0008006" key="5">
    <source>
        <dbReference type="Google" id="ProtNLM"/>
    </source>
</evidence>
<dbReference type="InterPro" id="IPR037197">
    <property type="entry name" value="WWE_dom_sf"/>
</dbReference>
<accession>A0A0G4H9Q8</accession>
<dbReference type="SMART" id="SM00213">
    <property type="entry name" value="UBQ"/>
    <property type="match status" value="1"/>
</dbReference>
<dbReference type="SUPFAM" id="SSF54236">
    <property type="entry name" value="Ubiquitin-like"/>
    <property type="match status" value="1"/>
</dbReference>
<dbReference type="InterPro" id="IPR029071">
    <property type="entry name" value="Ubiquitin-like_domsf"/>
</dbReference>